<dbReference type="GO" id="GO:0004470">
    <property type="term" value="F:malic enzyme activity"/>
    <property type="evidence" value="ECO:0007669"/>
    <property type="project" value="InterPro"/>
</dbReference>
<evidence type="ECO:0000256" key="7">
    <source>
        <dbReference type="PIRSR" id="PIRSR000106-3"/>
    </source>
</evidence>
<comment type="caution">
    <text evidence="9">The sequence shown here is derived from an EMBL/GenBank/DDBJ whole genome shotgun (WGS) entry which is preliminary data.</text>
</comment>
<evidence type="ECO:0000256" key="5">
    <source>
        <dbReference type="PIRSR" id="PIRSR000106-1"/>
    </source>
</evidence>
<dbReference type="GO" id="GO:0051287">
    <property type="term" value="F:NAD binding"/>
    <property type="evidence" value="ECO:0007669"/>
    <property type="project" value="InterPro"/>
</dbReference>
<feature type="binding site" evidence="7">
    <location>
        <position position="209"/>
    </location>
    <ligand>
        <name>a divalent metal cation</name>
        <dbReference type="ChEBI" id="CHEBI:60240"/>
    </ligand>
</feature>
<dbReference type="SUPFAM" id="SSF51735">
    <property type="entry name" value="NAD(P)-binding Rossmann-fold domains"/>
    <property type="match status" value="1"/>
</dbReference>
<dbReference type="SUPFAM" id="SSF53223">
    <property type="entry name" value="Aminoacid dehydrogenase-like, N-terminal domain"/>
    <property type="match status" value="1"/>
</dbReference>
<proteinExistence type="inferred from homology"/>
<dbReference type="RefSeq" id="WP_150440947.1">
    <property type="nucleotide sequence ID" value="NZ_VYKL01000023.1"/>
</dbReference>
<evidence type="ECO:0000256" key="3">
    <source>
        <dbReference type="ARBA" id="ARBA00022723"/>
    </source>
</evidence>
<comment type="cofactor">
    <cofactor evidence="7">
        <name>Mg(2+)</name>
        <dbReference type="ChEBI" id="CHEBI:18420"/>
    </cofactor>
    <cofactor evidence="7">
        <name>Mn(2+)</name>
        <dbReference type="ChEBI" id="CHEBI:29035"/>
    </cofactor>
    <text evidence="7">Divalent metal cations. Prefers magnesium or manganese.</text>
</comment>
<evidence type="ECO:0000313" key="9">
    <source>
        <dbReference type="EMBL" id="KAA9022290.1"/>
    </source>
</evidence>
<evidence type="ECO:0000256" key="6">
    <source>
        <dbReference type="PIRSR" id="PIRSR000106-2"/>
    </source>
</evidence>
<dbReference type="InterPro" id="IPR046346">
    <property type="entry name" value="Aminoacid_DH-like_N_sf"/>
</dbReference>
<keyword evidence="3 7" id="KW-0479">Metal-binding</keyword>
<dbReference type="PANTHER" id="PTHR43237">
    <property type="entry name" value="NADP-DEPENDENT MALIC ENZYME"/>
    <property type="match status" value="1"/>
</dbReference>
<feature type="domain" description="ACT" evidence="8">
    <location>
        <begin position="9"/>
        <end position="84"/>
    </location>
</feature>
<comment type="similarity">
    <text evidence="2">Belongs to the malic enzymes family.</text>
</comment>
<protein>
    <submittedName>
        <fullName evidence="9">NAD-dependent malic enzyme</fullName>
    </submittedName>
</protein>
<dbReference type="EMBL" id="VYKL01000023">
    <property type="protein sequence ID" value="KAA9022290.1"/>
    <property type="molecule type" value="Genomic_DNA"/>
</dbReference>
<dbReference type="Pfam" id="PF03949">
    <property type="entry name" value="Malic_M"/>
    <property type="match status" value="1"/>
</dbReference>
<dbReference type="SMART" id="SM00919">
    <property type="entry name" value="Malic_M"/>
    <property type="match status" value="1"/>
</dbReference>
<evidence type="ECO:0000256" key="4">
    <source>
        <dbReference type="ARBA" id="ARBA00023002"/>
    </source>
</evidence>
<dbReference type="InterPro" id="IPR006140">
    <property type="entry name" value="D-isomer_DH_NAD-bd"/>
</dbReference>
<feature type="binding site" evidence="7">
    <location>
        <position position="235"/>
    </location>
    <ligand>
        <name>a divalent metal cation</name>
        <dbReference type="ChEBI" id="CHEBI:60240"/>
    </ligand>
</feature>
<keyword evidence="10" id="KW-1185">Reference proteome</keyword>
<feature type="binding site" evidence="6">
    <location>
        <position position="347"/>
    </location>
    <ligand>
        <name>(S)-malate</name>
        <dbReference type="ChEBI" id="CHEBI:15589"/>
    </ligand>
</feature>
<dbReference type="Pfam" id="PF02826">
    <property type="entry name" value="2-Hacid_dh_C"/>
    <property type="match status" value="1"/>
</dbReference>
<organism evidence="9 10">
    <name type="scientific">Niallia endozanthoxylica</name>
    <dbReference type="NCBI Taxonomy" id="2036016"/>
    <lineage>
        <taxon>Bacteria</taxon>
        <taxon>Bacillati</taxon>
        <taxon>Bacillota</taxon>
        <taxon>Bacilli</taxon>
        <taxon>Bacillales</taxon>
        <taxon>Bacillaceae</taxon>
        <taxon>Niallia</taxon>
    </lineage>
</organism>
<dbReference type="InterPro" id="IPR002912">
    <property type="entry name" value="ACT_dom"/>
</dbReference>
<dbReference type="Pfam" id="PF00390">
    <property type="entry name" value="malic"/>
    <property type="match status" value="1"/>
</dbReference>
<comment type="cofactor">
    <cofactor evidence="1">
        <name>Mn(2+)</name>
        <dbReference type="ChEBI" id="CHEBI:29035"/>
    </cofactor>
</comment>
<dbReference type="GO" id="GO:0016616">
    <property type="term" value="F:oxidoreductase activity, acting on the CH-OH group of donors, NAD or NADP as acceptor"/>
    <property type="evidence" value="ECO:0007669"/>
    <property type="project" value="InterPro"/>
</dbReference>
<dbReference type="InterPro" id="IPR012302">
    <property type="entry name" value="Malic_NAD-bd"/>
</dbReference>
<dbReference type="Gene3D" id="3.40.50.720">
    <property type="entry name" value="NAD(P)-binding Rossmann-like Domain"/>
    <property type="match status" value="1"/>
</dbReference>
<dbReference type="InterPro" id="IPR037062">
    <property type="entry name" value="Malic_N_dom_sf"/>
</dbReference>
<feature type="active site" description="Proton donor" evidence="5">
    <location>
        <position position="112"/>
    </location>
</feature>
<dbReference type="PIRSF" id="PIRSF000106">
    <property type="entry name" value="ME"/>
    <property type="match status" value="1"/>
</dbReference>
<dbReference type="InterPro" id="IPR036291">
    <property type="entry name" value="NAD(P)-bd_dom_sf"/>
</dbReference>
<dbReference type="InterPro" id="IPR001891">
    <property type="entry name" value="Malic_OxRdtase"/>
</dbReference>
<evidence type="ECO:0000313" key="10">
    <source>
        <dbReference type="Proteomes" id="UP000326671"/>
    </source>
</evidence>
<keyword evidence="4" id="KW-0560">Oxidoreductase</keyword>
<dbReference type="InterPro" id="IPR051674">
    <property type="entry name" value="Malate_Decarboxylase"/>
</dbReference>
<dbReference type="AlphaFoldDB" id="A0A5J5HR46"/>
<dbReference type="Proteomes" id="UP000326671">
    <property type="component" value="Unassembled WGS sequence"/>
</dbReference>
<feature type="binding site" evidence="7">
    <location>
        <position position="210"/>
    </location>
    <ligand>
        <name>a divalent metal cation</name>
        <dbReference type="ChEBI" id="CHEBI:60240"/>
    </ligand>
</feature>
<dbReference type="PROSITE" id="PS51671">
    <property type="entry name" value="ACT"/>
    <property type="match status" value="1"/>
</dbReference>
<evidence type="ECO:0000259" key="8">
    <source>
        <dbReference type="PROSITE" id="PS51671"/>
    </source>
</evidence>
<accession>A0A5J5HR46</accession>
<feature type="binding site" evidence="6">
    <location>
        <position position="372"/>
    </location>
    <ligand>
        <name>(S)-malate</name>
        <dbReference type="ChEBI" id="CHEBI:15589"/>
    </ligand>
</feature>
<dbReference type="InterPro" id="IPR015884">
    <property type="entry name" value="Malic_enzyme_CS"/>
</dbReference>
<evidence type="ECO:0000256" key="2">
    <source>
        <dbReference type="ARBA" id="ARBA00008785"/>
    </source>
</evidence>
<dbReference type="OrthoDB" id="9805787at2"/>
<name>A0A5J5HR46_9BACI</name>
<dbReference type="PROSITE" id="PS00331">
    <property type="entry name" value="MALIC_ENZYMES"/>
    <property type="match status" value="1"/>
</dbReference>
<evidence type="ECO:0000256" key="1">
    <source>
        <dbReference type="ARBA" id="ARBA00001936"/>
    </source>
</evidence>
<feature type="active site" description="Proton acceptor" evidence="5">
    <location>
        <position position="167"/>
    </location>
</feature>
<dbReference type="PANTHER" id="PTHR43237:SF4">
    <property type="entry name" value="NADP-DEPENDENT MALIC ENZYME"/>
    <property type="match status" value="1"/>
</dbReference>
<sequence>MANKHIIRTLMVEIPSVPGSLGKLTTVIGLAGGDIGEVETIQVGPNYTTRNITVQVEHEKQLSELLEAVHQLEGGFRIHTVSDEVLRSHEGGKIQMKSKMPIESLADLRRVYTPGVADVCRVIEEEPEKAGIYTSIGNTVAIVTDGTAILGLGDIGPVAGMPVMEGKSALFDQLAGINGVPILLNTKDPDQIVQTVKSISLGFSGILLEDIASPHCFEVEERLKRELDIPVMHDDQHGTAVVTLSAVISACKSAGVDLRKARVGQIGLGAAGLAICRMMMAYGVKNVIGTDKSQIAMTRLENYGGCSVDSIEKLMECSDIVIATTGIPGLIKKEWVRQGQVILALSNPKPEIEPEEALQAGAVYAADGRSVNNVLGFPGIFRGVLNAGFNEITHSMLVAAAEAIAACTKPGDLVPHPLDSNVHKMVAKAVENVDSLSDKEVKHPKICIQRKVPLKSFA</sequence>
<dbReference type="SMART" id="SM01274">
    <property type="entry name" value="malic"/>
    <property type="match status" value="1"/>
</dbReference>
<dbReference type="Gene3D" id="3.40.50.10380">
    <property type="entry name" value="Malic enzyme, N-terminal domain"/>
    <property type="match status" value="1"/>
</dbReference>
<reference evidence="9 10" key="1">
    <citation type="submission" date="2019-09" db="EMBL/GenBank/DDBJ databases">
        <title>Whole genome sequences of isolates from the Mars Exploration Rovers.</title>
        <authorList>
            <person name="Seuylemezian A."/>
            <person name="Vaishampayan P."/>
        </authorList>
    </citation>
    <scope>NUCLEOTIDE SEQUENCE [LARGE SCALE GENOMIC DNA]</scope>
    <source>
        <strain evidence="9 10">MER_TA_151</strain>
    </source>
</reference>
<dbReference type="InterPro" id="IPR012301">
    <property type="entry name" value="Malic_N_dom"/>
</dbReference>
<dbReference type="GO" id="GO:0046872">
    <property type="term" value="F:metal ion binding"/>
    <property type="evidence" value="ECO:0007669"/>
    <property type="project" value="UniProtKB-KW"/>
</dbReference>
<gene>
    <name evidence="9" type="ORF">F4V44_15585</name>
</gene>